<keyword evidence="1" id="KW-0732">Signal</keyword>
<accession>A0ABR1BAZ8</accession>
<organism evidence="2 3">
    <name type="scientific">Polyplax serrata</name>
    <name type="common">Common mouse louse</name>
    <dbReference type="NCBI Taxonomy" id="468196"/>
    <lineage>
        <taxon>Eukaryota</taxon>
        <taxon>Metazoa</taxon>
        <taxon>Ecdysozoa</taxon>
        <taxon>Arthropoda</taxon>
        <taxon>Hexapoda</taxon>
        <taxon>Insecta</taxon>
        <taxon>Pterygota</taxon>
        <taxon>Neoptera</taxon>
        <taxon>Paraneoptera</taxon>
        <taxon>Psocodea</taxon>
        <taxon>Troctomorpha</taxon>
        <taxon>Phthiraptera</taxon>
        <taxon>Anoplura</taxon>
        <taxon>Polyplacidae</taxon>
        <taxon>Polyplax</taxon>
    </lineage>
</organism>
<dbReference type="Proteomes" id="UP001359485">
    <property type="component" value="Unassembled WGS sequence"/>
</dbReference>
<evidence type="ECO:0000313" key="2">
    <source>
        <dbReference type="EMBL" id="KAK6638289.1"/>
    </source>
</evidence>
<name>A0ABR1BAZ8_POLSC</name>
<evidence type="ECO:0000313" key="3">
    <source>
        <dbReference type="Proteomes" id="UP001359485"/>
    </source>
</evidence>
<comment type="caution">
    <text evidence="2">The sequence shown here is derived from an EMBL/GenBank/DDBJ whole genome shotgun (WGS) entry which is preliminary data.</text>
</comment>
<sequence>MDTKRTLWYLLLFLCAFLSILCQTGARKMRHNDGTGQHNYILRNELDPEKVTIDVFEPVDGREAEEQFKSDVDEELVRKAETAADEDLLGGLNMILDKNETLEDVMRAEGIGQIP</sequence>
<proteinExistence type="predicted"/>
<feature type="signal peptide" evidence="1">
    <location>
        <begin position="1"/>
        <end position="26"/>
    </location>
</feature>
<dbReference type="EMBL" id="JAWJWF010000002">
    <property type="protein sequence ID" value="KAK6638289.1"/>
    <property type="molecule type" value="Genomic_DNA"/>
</dbReference>
<keyword evidence="3" id="KW-1185">Reference proteome</keyword>
<feature type="chain" id="PRO_5046459149" evidence="1">
    <location>
        <begin position="27"/>
        <end position="115"/>
    </location>
</feature>
<gene>
    <name evidence="2" type="ORF">RUM44_008718</name>
</gene>
<reference evidence="2 3" key="1">
    <citation type="submission" date="2023-09" db="EMBL/GenBank/DDBJ databases">
        <title>Genomes of two closely related lineages of the louse Polyplax serrata with different host specificities.</title>
        <authorList>
            <person name="Martinu J."/>
            <person name="Tarabai H."/>
            <person name="Stefka J."/>
            <person name="Hypsa V."/>
        </authorList>
    </citation>
    <scope>NUCLEOTIDE SEQUENCE [LARGE SCALE GENOMIC DNA]</scope>
    <source>
        <strain evidence="2">98ZLc_SE</strain>
    </source>
</reference>
<evidence type="ECO:0000256" key="1">
    <source>
        <dbReference type="SAM" id="SignalP"/>
    </source>
</evidence>
<protein>
    <submittedName>
        <fullName evidence="2">Uncharacterized protein</fullName>
    </submittedName>
</protein>